<proteinExistence type="predicted"/>
<accession>A0ACC2SET4</accession>
<protein>
    <submittedName>
        <fullName evidence="1">Uncharacterized protein</fullName>
    </submittedName>
</protein>
<evidence type="ECO:0000313" key="1">
    <source>
        <dbReference type="EMBL" id="KAJ9060850.1"/>
    </source>
</evidence>
<comment type="caution">
    <text evidence="1">The sequence shown here is derived from an EMBL/GenBank/DDBJ whole genome shotgun (WGS) entry which is preliminary data.</text>
</comment>
<dbReference type="Proteomes" id="UP001165960">
    <property type="component" value="Unassembled WGS sequence"/>
</dbReference>
<gene>
    <name evidence="1" type="ORF">DSO57_1026624</name>
</gene>
<keyword evidence="2" id="KW-1185">Reference proteome</keyword>
<organism evidence="1 2">
    <name type="scientific">Entomophthora muscae</name>
    <dbReference type="NCBI Taxonomy" id="34485"/>
    <lineage>
        <taxon>Eukaryota</taxon>
        <taxon>Fungi</taxon>
        <taxon>Fungi incertae sedis</taxon>
        <taxon>Zoopagomycota</taxon>
        <taxon>Entomophthoromycotina</taxon>
        <taxon>Entomophthoromycetes</taxon>
        <taxon>Entomophthorales</taxon>
        <taxon>Entomophthoraceae</taxon>
        <taxon>Entomophthora</taxon>
    </lineage>
</organism>
<reference evidence="1" key="1">
    <citation type="submission" date="2022-04" db="EMBL/GenBank/DDBJ databases">
        <title>Genome of the entomopathogenic fungus Entomophthora muscae.</title>
        <authorList>
            <person name="Elya C."/>
            <person name="Lovett B.R."/>
            <person name="Lee E."/>
            <person name="Macias A.M."/>
            <person name="Hajek A.E."/>
            <person name="De Bivort B.L."/>
            <person name="Kasson M.T."/>
            <person name="De Fine Licht H.H."/>
            <person name="Stajich J.E."/>
        </authorList>
    </citation>
    <scope>NUCLEOTIDE SEQUENCE</scope>
    <source>
        <strain evidence="1">Berkeley</strain>
    </source>
</reference>
<sequence length="210" mass="22908">MSEVQILNIINSGDIASLLDLIGEDRSIDLNATYPWDAANTCTPFKNTQALPNQSSTLAIPSEQYQCTPINLATLNGNKSIVRILLQNGADPNTEDSRKRNALICALYGIDTLKMKTDTFAYLSITLPEYLDLIRILIPHMVIATMNRPLESLRGTSMLCFACYLGKLEAVKLLLASEHTAVNAADCKGATALMYAGKNPLAVKILILFS</sequence>
<dbReference type="EMBL" id="QTSX02005127">
    <property type="protein sequence ID" value="KAJ9060850.1"/>
    <property type="molecule type" value="Genomic_DNA"/>
</dbReference>
<evidence type="ECO:0000313" key="2">
    <source>
        <dbReference type="Proteomes" id="UP001165960"/>
    </source>
</evidence>
<name>A0ACC2SET4_9FUNG</name>